<keyword evidence="3" id="KW-1185">Reference proteome</keyword>
<keyword evidence="1" id="KW-0472">Membrane</keyword>
<keyword evidence="1" id="KW-1133">Transmembrane helix</keyword>
<evidence type="ECO:0000313" key="2">
    <source>
        <dbReference type="EMBL" id="ETO12309.1"/>
    </source>
</evidence>
<sequence>MLSYVAMFELQKLTCLFDDHLCWSLVSIMTRFQEIPLPLYPLHKEKLLEIIEQLSNVSATAMCLGNEKNEISLSVFDKNPCKDSYSDKLELFLIISQRRGGSTWLYQALDAHSQAYVQGEYLFKWYDFHCSRFHFLVGAFLIFFFLKSLAHDLFLFFFIFFSKKKKKVVNVPKKIDKELLLMQSSDNRCIDYSQENIANKKSTEIKKRLVGFEIQIEQIQNHLYPIFSQFVACNNITILHVQRSAAIASYWSYQADEFERMKTFNIGKMIRRQRYEHRKHISSMALIPTTAQKYVELIENRHQDFHILFTAPLKKKIKYHRFFYEDLIGEKKWLFWYAIQAFLGIEQYSIPLTTGVKREHPRSCYQRIDNWKELQTYLNSTDSIYACQKKSS</sequence>
<evidence type="ECO:0008006" key="4">
    <source>
        <dbReference type="Google" id="ProtNLM"/>
    </source>
</evidence>
<dbReference type="InterPro" id="IPR027417">
    <property type="entry name" value="P-loop_NTPase"/>
</dbReference>
<dbReference type="Gene3D" id="3.40.50.300">
    <property type="entry name" value="P-loop containing nucleotide triphosphate hydrolases"/>
    <property type="match status" value="1"/>
</dbReference>
<accession>X6MEH4</accession>
<name>X6MEH4_RETFI</name>
<gene>
    <name evidence="2" type="ORF">RFI_25069</name>
</gene>
<evidence type="ECO:0000313" key="3">
    <source>
        <dbReference type="Proteomes" id="UP000023152"/>
    </source>
</evidence>
<dbReference type="AlphaFoldDB" id="X6MEH4"/>
<comment type="caution">
    <text evidence="2">The sequence shown here is derived from an EMBL/GenBank/DDBJ whole genome shotgun (WGS) entry which is preliminary data.</text>
</comment>
<proteinExistence type="predicted"/>
<protein>
    <recommendedName>
        <fullName evidence="4">Sulfotransferase domain-containing protein</fullName>
    </recommendedName>
</protein>
<dbReference type="Proteomes" id="UP000023152">
    <property type="component" value="Unassembled WGS sequence"/>
</dbReference>
<reference evidence="2 3" key="1">
    <citation type="journal article" date="2013" name="Curr. Biol.">
        <title>The Genome of the Foraminiferan Reticulomyxa filosa.</title>
        <authorList>
            <person name="Glockner G."/>
            <person name="Hulsmann N."/>
            <person name="Schleicher M."/>
            <person name="Noegel A.A."/>
            <person name="Eichinger L."/>
            <person name="Gallinger C."/>
            <person name="Pawlowski J."/>
            <person name="Sierra R."/>
            <person name="Euteneuer U."/>
            <person name="Pillet L."/>
            <person name="Moustafa A."/>
            <person name="Platzer M."/>
            <person name="Groth M."/>
            <person name="Szafranski K."/>
            <person name="Schliwa M."/>
        </authorList>
    </citation>
    <scope>NUCLEOTIDE SEQUENCE [LARGE SCALE GENOMIC DNA]</scope>
</reference>
<keyword evidence="1" id="KW-0812">Transmembrane</keyword>
<dbReference type="EMBL" id="ASPP01021531">
    <property type="protein sequence ID" value="ETO12309.1"/>
    <property type="molecule type" value="Genomic_DNA"/>
</dbReference>
<evidence type="ECO:0000256" key="1">
    <source>
        <dbReference type="SAM" id="Phobius"/>
    </source>
</evidence>
<organism evidence="2 3">
    <name type="scientific">Reticulomyxa filosa</name>
    <dbReference type="NCBI Taxonomy" id="46433"/>
    <lineage>
        <taxon>Eukaryota</taxon>
        <taxon>Sar</taxon>
        <taxon>Rhizaria</taxon>
        <taxon>Retaria</taxon>
        <taxon>Foraminifera</taxon>
        <taxon>Monothalamids</taxon>
        <taxon>Reticulomyxidae</taxon>
        <taxon>Reticulomyxa</taxon>
    </lineage>
</organism>
<feature type="transmembrane region" description="Helical" evidence="1">
    <location>
        <begin position="133"/>
        <end position="161"/>
    </location>
</feature>
<dbReference type="SUPFAM" id="SSF52540">
    <property type="entry name" value="P-loop containing nucleoside triphosphate hydrolases"/>
    <property type="match status" value="1"/>
</dbReference>